<dbReference type="Pfam" id="PF05704">
    <property type="entry name" value="Caps_synth"/>
    <property type="match status" value="1"/>
</dbReference>
<dbReference type="PANTHER" id="PTHR32385:SF15">
    <property type="entry name" value="INOSITOL PHOSPHOCERAMIDE MANNOSYLTRANSFERASE 1"/>
    <property type="match status" value="1"/>
</dbReference>
<protein>
    <submittedName>
        <fullName evidence="1">Capsular polysaccharide synthesis protein</fullName>
    </submittedName>
</protein>
<dbReference type="Gene3D" id="3.90.550.20">
    <property type="match status" value="1"/>
</dbReference>
<dbReference type="PANTHER" id="PTHR32385">
    <property type="entry name" value="MANNOSYL PHOSPHORYLINOSITOL CERAMIDE SYNTHASE"/>
    <property type="match status" value="1"/>
</dbReference>
<proteinExistence type="predicted"/>
<sequence length="328" mass="38046">MNTKATGFKTRGELWLARWMQRYYALRRRPLEAGPPQLFHLFGKGGATRAQGLAARGIPRVIWAYWNGAAPPLLVQRCFENWRRFNPDFAIHILDDQTVAEHIPHLPPEVLALPVAKRSDWIRLELLRLHGGIWLDASTILTESLEWVLRQQEVSDADFIGYYLERYTTEPDCPVVESWFMAAPPLSPFIADLQHEFTTEVIARTGREYVEHLQRRGVYEAMRQNIDIPEYLSIHLAMQVTLHSGRPYAMCLARAEDGPFFLHVLGGWRRTALKIRLMFSRVRQPPVPLIKLRNPDRKRLDLYLERGLYVKGSIAQRYLLPDAKRRGS</sequence>
<dbReference type="Proteomes" id="UP001162800">
    <property type="component" value="Chromosome"/>
</dbReference>
<dbReference type="RefSeq" id="WP_231043031.1">
    <property type="nucleotide sequence ID" value="NZ_CP106881.1"/>
</dbReference>
<accession>A0ABY6GDU1</accession>
<organism evidence="1 2">
    <name type="scientific">Comamonas endophytica</name>
    <dbReference type="NCBI Taxonomy" id="2949090"/>
    <lineage>
        <taxon>Bacteria</taxon>
        <taxon>Pseudomonadati</taxon>
        <taxon>Pseudomonadota</taxon>
        <taxon>Betaproteobacteria</taxon>
        <taxon>Burkholderiales</taxon>
        <taxon>Comamonadaceae</taxon>
        <taxon>Comamonas</taxon>
    </lineage>
</organism>
<evidence type="ECO:0000313" key="2">
    <source>
        <dbReference type="Proteomes" id="UP001162800"/>
    </source>
</evidence>
<evidence type="ECO:0000313" key="1">
    <source>
        <dbReference type="EMBL" id="UYG53076.1"/>
    </source>
</evidence>
<dbReference type="InterPro" id="IPR008441">
    <property type="entry name" value="AfumC-like_glycosyl_Trfase"/>
</dbReference>
<dbReference type="SUPFAM" id="SSF53448">
    <property type="entry name" value="Nucleotide-diphospho-sugar transferases"/>
    <property type="match status" value="1"/>
</dbReference>
<name>A0ABY6GDU1_9BURK</name>
<reference evidence="1" key="1">
    <citation type="submission" date="2022-09" db="EMBL/GenBank/DDBJ databases">
        <title>The complete genome of Acidovorax sp. 5MLIR.</title>
        <authorList>
            <person name="Liu L."/>
            <person name="Yue J."/>
            <person name="Yang F."/>
            <person name="Yuan J."/>
            <person name="Li L."/>
        </authorList>
    </citation>
    <scope>NUCLEOTIDE SEQUENCE</scope>
    <source>
        <strain evidence="1">5MLIR</strain>
    </source>
</reference>
<dbReference type="InterPro" id="IPR029044">
    <property type="entry name" value="Nucleotide-diphossugar_trans"/>
</dbReference>
<dbReference type="EMBL" id="CP106881">
    <property type="protein sequence ID" value="UYG53076.1"/>
    <property type="molecule type" value="Genomic_DNA"/>
</dbReference>
<keyword evidence="2" id="KW-1185">Reference proteome</keyword>
<gene>
    <name evidence="1" type="ORF">M9799_07635</name>
</gene>
<dbReference type="InterPro" id="IPR051706">
    <property type="entry name" value="Glycosyltransferase_domain"/>
</dbReference>